<evidence type="ECO:0000313" key="10">
    <source>
        <dbReference type="Proteomes" id="UP001058682"/>
    </source>
</evidence>
<dbReference type="AlphaFoldDB" id="A0AAE9MTV9"/>
<dbReference type="InterPro" id="IPR003368">
    <property type="entry name" value="POMP_repeat"/>
</dbReference>
<keyword evidence="5 8" id="KW-0732">Signal</keyword>
<keyword evidence="4" id="KW-0964">Secreted</keyword>
<dbReference type="SMART" id="SM00710">
    <property type="entry name" value="PbH1"/>
    <property type="match status" value="10"/>
</dbReference>
<accession>A0AAE9MTV9</accession>
<evidence type="ECO:0000256" key="3">
    <source>
        <dbReference type="ARBA" id="ARBA00004613"/>
    </source>
</evidence>
<dbReference type="PANTHER" id="PTHR11319:SF35">
    <property type="entry name" value="OUTER MEMBRANE PROTEIN PMPC-RELATED"/>
    <property type="match status" value="1"/>
</dbReference>
<evidence type="ECO:0000256" key="8">
    <source>
        <dbReference type="SAM" id="SignalP"/>
    </source>
</evidence>
<dbReference type="InterPro" id="IPR011050">
    <property type="entry name" value="Pectin_lyase_fold/virulence"/>
</dbReference>
<feature type="chain" id="PRO_5041998224" evidence="8">
    <location>
        <begin position="23"/>
        <end position="1035"/>
    </location>
</feature>
<evidence type="ECO:0000256" key="5">
    <source>
        <dbReference type="ARBA" id="ARBA00022729"/>
    </source>
</evidence>
<dbReference type="InterPro" id="IPR006626">
    <property type="entry name" value="PbH1"/>
</dbReference>
<dbReference type="Pfam" id="PF02415">
    <property type="entry name" value="Chlam_PMP"/>
    <property type="match status" value="1"/>
</dbReference>
<dbReference type="RefSeq" id="WP_255818803.1">
    <property type="nucleotide sequence ID" value="NZ_CP038804.1"/>
</dbReference>
<reference evidence="9" key="1">
    <citation type="submission" date="2019-04" db="EMBL/GenBank/DDBJ databases">
        <title>Whole genome sequencing of oral phylogroup 2 treponemes.</title>
        <authorList>
            <person name="Chan Y."/>
            <person name="Zeng H.H."/>
            <person name="Yu X.L."/>
            <person name="Leung W.K."/>
            <person name="Watt R.M."/>
        </authorList>
    </citation>
    <scope>NUCLEOTIDE SEQUENCE</scope>
    <source>
        <strain evidence="9">OMZ 835</strain>
    </source>
</reference>
<protein>
    <submittedName>
        <fullName evidence="9">Right-handed parallel beta-helix repeat-containing protein</fullName>
    </submittedName>
</protein>
<comment type="subcellular location">
    <subcellularLocation>
        <location evidence="1">Cell envelope</location>
    </subcellularLocation>
    <subcellularLocation>
        <location evidence="2">Cell outer membrane</location>
    </subcellularLocation>
    <subcellularLocation>
        <location evidence="3">Secreted</location>
    </subcellularLocation>
</comment>
<dbReference type="GO" id="GO:0005576">
    <property type="term" value="C:extracellular region"/>
    <property type="evidence" value="ECO:0007669"/>
    <property type="project" value="UniProtKB-SubCell"/>
</dbReference>
<keyword evidence="7" id="KW-0998">Cell outer membrane</keyword>
<evidence type="ECO:0000256" key="1">
    <source>
        <dbReference type="ARBA" id="ARBA00004196"/>
    </source>
</evidence>
<feature type="signal peptide" evidence="8">
    <location>
        <begin position="1"/>
        <end position="22"/>
    </location>
</feature>
<gene>
    <name evidence="9" type="ORF">E4N74_03185</name>
</gene>
<proteinExistence type="predicted"/>
<dbReference type="PANTHER" id="PTHR11319">
    <property type="entry name" value="G PROTEIN-COUPLED RECEPTOR-RELATED"/>
    <property type="match status" value="1"/>
</dbReference>
<organism evidence="9 10">
    <name type="scientific">Treponema putidum</name>
    <dbReference type="NCBI Taxonomy" id="221027"/>
    <lineage>
        <taxon>Bacteria</taxon>
        <taxon>Pseudomonadati</taxon>
        <taxon>Spirochaetota</taxon>
        <taxon>Spirochaetia</taxon>
        <taxon>Spirochaetales</taxon>
        <taxon>Treponemataceae</taxon>
        <taxon>Treponema</taxon>
    </lineage>
</organism>
<evidence type="ECO:0000256" key="7">
    <source>
        <dbReference type="ARBA" id="ARBA00023237"/>
    </source>
</evidence>
<sequence length="1035" mass="108315">MKKLLKILTIGTAVLTAAIVFTSCKQFLEDPEEFLGYWSSEVVPRGFDIDKSHPTNAAGVPCVPSADDVTLTIKLHNPRKFSLVMPTAADPGKVISFPGLSTPPVYNADYTLEQTPDKLTLKLTYKSDFLKKHEWSSRDIGPEIALISTDGRKFNKKFSLNLKADTAPSLEYKGVGKTQVGTKWYYVLIFQAKNMGDEATSGHYVHEDIKKLHITTEGGGSSDYTVTGIDFTAKKINWESGSPFLANATQLVTGEYEGTPPSFPAPTDKWLIYFKTDVEVSPSSALKTYEAWLSDEAGLVSNKVQGSTCIRKIGEIQVQSTPPVPSGSGDGSDINPYEISCNGDDVDLEVWCLTPSDSVKIRYWVTNLETSTTGSGEGLATPTTPLQGIKLLAPSAIGSTINYEVRFKADKPGFASNQKTVYYRLKRIVGNVIDGSKPDAWAKLKYAVERETEPVITIKNEIKAQDSGGITIGGQTIKNNEQINVGRNVKIKVFNTDAVINADSKCRIFNVASGKSLELNGLTLKQGNANMGQYGTDRYGGAIYAEGATVKITNSTLTGNTAIQGGAIYAKKDGSTGSSVTISGGSIGGTDTNKNIAQKDGGGIWVGESCTLTMKNDAEVIGNKAKNGSGGGIYAEGAIVNITNCTFKGNETDVNTYNRIGGAIYAKKTDSSLNKPSIVTISGGTIGGTGANDANKATSGGGIWVGIGCELTLKDNVQVIGNDSNFSGGGVYAEGATVNIKNCTLKGNTARAAGGSGGGGAIYVVKKDTTVSTVTIKGGTIGGMGTDEANEAKNLGIGGAICIGEGCILNLGGISAEGVQLIGNKAEESGGGIYAYGATVKITNCTLKGNTAKSGGAIFANSSSDQAKVTVSGNTTIGGTGTNDANKATGDGYYESGGGIWVGPECELTLEDNVQVINNWAKKNGSGVYVQNANTVFKMKGSAKIDVNSNDVYLEKYGGGAKITVDGSLSPSGGKAARITVPNDSYNVGTQVLGGTPVAITQTYKKFEVTPQAGSPPIQWYVGSNGCLTTVQPLP</sequence>
<evidence type="ECO:0000256" key="6">
    <source>
        <dbReference type="ARBA" id="ARBA00023136"/>
    </source>
</evidence>
<evidence type="ECO:0000256" key="2">
    <source>
        <dbReference type="ARBA" id="ARBA00004442"/>
    </source>
</evidence>
<dbReference type="GO" id="GO:0009279">
    <property type="term" value="C:cell outer membrane"/>
    <property type="evidence" value="ECO:0007669"/>
    <property type="project" value="UniProtKB-SubCell"/>
</dbReference>
<evidence type="ECO:0000313" key="9">
    <source>
        <dbReference type="EMBL" id="UTY33128.1"/>
    </source>
</evidence>
<name>A0AAE9MTV9_9SPIR</name>
<dbReference type="EMBL" id="CP038804">
    <property type="protein sequence ID" value="UTY33128.1"/>
    <property type="molecule type" value="Genomic_DNA"/>
</dbReference>
<evidence type="ECO:0000256" key="4">
    <source>
        <dbReference type="ARBA" id="ARBA00022525"/>
    </source>
</evidence>
<dbReference type="SUPFAM" id="SSF51126">
    <property type="entry name" value="Pectin lyase-like"/>
    <property type="match status" value="2"/>
</dbReference>
<dbReference type="Proteomes" id="UP001058682">
    <property type="component" value="Chromosome"/>
</dbReference>
<dbReference type="PROSITE" id="PS51257">
    <property type="entry name" value="PROKAR_LIPOPROTEIN"/>
    <property type="match status" value="1"/>
</dbReference>
<keyword evidence="6" id="KW-0472">Membrane</keyword>